<reference evidence="1" key="1">
    <citation type="journal article" date="2015" name="Nature">
        <title>Complex archaea that bridge the gap between prokaryotes and eukaryotes.</title>
        <authorList>
            <person name="Spang A."/>
            <person name="Saw J.H."/>
            <person name="Jorgensen S.L."/>
            <person name="Zaremba-Niedzwiedzka K."/>
            <person name="Martijn J."/>
            <person name="Lind A.E."/>
            <person name="van Eijk R."/>
            <person name="Schleper C."/>
            <person name="Guy L."/>
            <person name="Ettema T.J."/>
        </authorList>
    </citation>
    <scope>NUCLEOTIDE SEQUENCE</scope>
</reference>
<comment type="caution">
    <text evidence="1">The sequence shown here is derived from an EMBL/GenBank/DDBJ whole genome shotgun (WGS) entry which is preliminary data.</text>
</comment>
<proteinExistence type="predicted"/>
<organism evidence="1">
    <name type="scientific">marine sediment metagenome</name>
    <dbReference type="NCBI Taxonomy" id="412755"/>
    <lineage>
        <taxon>unclassified sequences</taxon>
        <taxon>metagenomes</taxon>
        <taxon>ecological metagenomes</taxon>
    </lineage>
</organism>
<dbReference type="AlphaFoldDB" id="A0A0F8ZXZ2"/>
<gene>
    <name evidence="1" type="ORF">LCGC14_2639140</name>
</gene>
<dbReference type="EMBL" id="LAZR01045468">
    <property type="protein sequence ID" value="KKK98797.1"/>
    <property type="molecule type" value="Genomic_DNA"/>
</dbReference>
<accession>A0A0F8ZXZ2</accession>
<feature type="non-terminal residue" evidence="1">
    <location>
        <position position="71"/>
    </location>
</feature>
<protein>
    <submittedName>
        <fullName evidence="1">Uncharacterized protein</fullName>
    </submittedName>
</protein>
<sequence>MGRVKALKQFKETTGIVPNSAGRERGKLIMVKLHERGVFVKAKGSQGSLFISWDEIFAVAISVDAKEELKN</sequence>
<evidence type="ECO:0000313" key="1">
    <source>
        <dbReference type="EMBL" id="KKK98797.1"/>
    </source>
</evidence>
<name>A0A0F8ZXZ2_9ZZZZ</name>